<organism evidence="8 9">
    <name type="scientific">Pelagicoccus enzymogenes</name>
    <dbReference type="NCBI Taxonomy" id="2773457"/>
    <lineage>
        <taxon>Bacteria</taxon>
        <taxon>Pseudomonadati</taxon>
        <taxon>Verrucomicrobiota</taxon>
        <taxon>Opitutia</taxon>
        <taxon>Puniceicoccales</taxon>
        <taxon>Pelagicoccaceae</taxon>
        <taxon>Pelagicoccus</taxon>
    </lineage>
</organism>
<comment type="similarity">
    <text evidence="1">Belongs to the sigma-70 factor family. ECF subfamily.</text>
</comment>
<dbReference type="GO" id="GO:0006352">
    <property type="term" value="P:DNA-templated transcription initiation"/>
    <property type="evidence" value="ECO:0007669"/>
    <property type="project" value="InterPro"/>
</dbReference>
<evidence type="ECO:0000256" key="5">
    <source>
        <dbReference type="ARBA" id="ARBA00023163"/>
    </source>
</evidence>
<dbReference type="PANTHER" id="PTHR43133:SF8">
    <property type="entry name" value="RNA POLYMERASE SIGMA FACTOR HI_1459-RELATED"/>
    <property type="match status" value="1"/>
</dbReference>
<dbReference type="InterPro" id="IPR014284">
    <property type="entry name" value="RNA_pol_sigma-70_dom"/>
</dbReference>
<feature type="domain" description="RNA polymerase sigma-70 region 2" evidence="6">
    <location>
        <begin position="27"/>
        <end position="93"/>
    </location>
</feature>
<evidence type="ECO:0000256" key="1">
    <source>
        <dbReference type="ARBA" id="ARBA00010641"/>
    </source>
</evidence>
<dbReference type="InterPro" id="IPR013324">
    <property type="entry name" value="RNA_pol_sigma_r3/r4-like"/>
</dbReference>
<comment type="caution">
    <text evidence="8">The sequence shown here is derived from an EMBL/GenBank/DDBJ whole genome shotgun (WGS) entry which is preliminary data.</text>
</comment>
<dbReference type="Pfam" id="PF04542">
    <property type="entry name" value="Sigma70_r2"/>
    <property type="match status" value="1"/>
</dbReference>
<dbReference type="GO" id="GO:0003677">
    <property type="term" value="F:DNA binding"/>
    <property type="evidence" value="ECO:0007669"/>
    <property type="project" value="UniProtKB-KW"/>
</dbReference>
<dbReference type="InterPro" id="IPR039425">
    <property type="entry name" value="RNA_pol_sigma-70-like"/>
</dbReference>
<evidence type="ECO:0000313" key="8">
    <source>
        <dbReference type="EMBL" id="MBD5779302.1"/>
    </source>
</evidence>
<dbReference type="CDD" id="cd06171">
    <property type="entry name" value="Sigma70_r4"/>
    <property type="match status" value="1"/>
</dbReference>
<dbReference type="Gene3D" id="1.10.1740.10">
    <property type="match status" value="1"/>
</dbReference>
<reference evidence="8" key="1">
    <citation type="submission" date="2020-09" db="EMBL/GenBank/DDBJ databases">
        <title>Pelagicoccus enzymogenes sp. nov. with an EPS production, isolated from marine sediment.</title>
        <authorList>
            <person name="Feng X."/>
        </authorList>
    </citation>
    <scope>NUCLEOTIDE SEQUENCE</scope>
    <source>
        <strain evidence="8">NFK12</strain>
    </source>
</reference>
<dbReference type="InterPro" id="IPR007627">
    <property type="entry name" value="RNA_pol_sigma70_r2"/>
</dbReference>
<dbReference type="SUPFAM" id="SSF88659">
    <property type="entry name" value="Sigma3 and sigma4 domains of RNA polymerase sigma factors"/>
    <property type="match status" value="1"/>
</dbReference>
<dbReference type="NCBIfam" id="TIGR02937">
    <property type="entry name" value="sigma70-ECF"/>
    <property type="match status" value="1"/>
</dbReference>
<dbReference type="Gene3D" id="1.10.10.10">
    <property type="entry name" value="Winged helix-like DNA-binding domain superfamily/Winged helix DNA-binding domain"/>
    <property type="match status" value="1"/>
</dbReference>
<evidence type="ECO:0000313" key="9">
    <source>
        <dbReference type="Proteomes" id="UP000622317"/>
    </source>
</evidence>
<dbReference type="InterPro" id="IPR013325">
    <property type="entry name" value="RNA_pol_sigma_r2"/>
</dbReference>
<dbReference type="EMBL" id="JACYFG010000007">
    <property type="protein sequence ID" value="MBD5779302.1"/>
    <property type="molecule type" value="Genomic_DNA"/>
</dbReference>
<gene>
    <name evidence="8" type="ORF">IEN85_07335</name>
</gene>
<proteinExistence type="inferred from homology"/>
<protein>
    <submittedName>
        <fullName evidence="8">RNA polymerase sigma factor</fullName>
    </submittedName>
</protein>
<dbReference type="SUPFAM" id="SSF88946">
    <property type="entry name" value="Sigma2 domain of RNA polymerase sigma factors"/>
    <property type="match status" value="1"/>
</dbReference>
<dbReference type="Proteomes" id="UP000622317">
    <property type="component" value="Unassembled WGS sequence"/>
</dbReference>
<dbReference type="GO" id="GO:0016987">
    <property type="term" value="F:sigma factor activity"/>
    <property type="evidence" value="ECO:0007669"/>
    <property type="project" value="UniProtKB-KW"/>
</dbReference>
<sequence length="226" mass="26220">MRSAGAYDQELMRDLLQGSPEALERIIEKWERPLYAFIYRYTQNEFATRDIVQETFVRVFTKRKKYNFSYPFSSWVFTIAANLCKNRARWRKRHPETSLEGEESKKEGFGRSLLEVLPAEDELPIDAMERDEDLRALKRAVAELPHDLRTAVLLHHYQELSYKEISEVVGCSVRGVETRLYRARKLLKLHLDESLGRDGNTQKKTAQPRAGAVRKTYSTATCSLSG</sequence>
<dbReference type="RefSeq" id="WP_191616435.1">
    <property type="nucleotide sequence ID" value="NZ_JACYFG010000007.1"/>
</dbReference>
<dbReference type="InterPro" id="IPR013249">
    <property type="entry name" value="RNA_pol_sigma70_r4_t2"/>
</dbReference>
<feature type="domain" description="RNA polymerase sigma factor 70 region 4 type 2" evidence="7">
    <location>
        <begin position="135"/>
        <end position="187"/>
    </location>
</feature>
<accession>A0A927F6U7</accession>
<keyword evidence="5" id="KW-0804">Transcription</keyword>
<evidence type="ECO:0000256" key="2">
    <source>
        <dbReference type="ARBA" id="ARBA00023015"/>
    </source>
</evidence>
<evidence type="ECO:0000256" key="3">
    <source>
        <dbReference type="ARBA" id="ARBA00023082"/>
    </source>
</evidence>
<evidence type="ECO:0000256" key="4">
    <source>
        <dbReference type="ARBA" id="ARBA00023125"/>
    </source>
</evidence>
<dbReference type="Pfam" id="PF08281">
    <property type="entry name" value="Sigma70_r4_2"/>
    <property type="match status" value="1"/>
</dbReference>
<keyword evidence="9" id="KW-1185">Reference proteome</keyword>
<dbReference type="InterPro" id="IPR036388">
    <property type="entry name" value="WH-like_DNA-bd_sf"/>
</dbReference>
<dbReference type="AlphaFoldDB" id="A0A927F6U7"/>
<keyword evidence="2" id="KW-0805">Transcription regulation</keyword>
<evidence type="ECO:0000259" key="7">
    <source>
        <dbReference type="Pfam" id="PF08281"/>
    </source>
</evidence>
<evidence type="ECO:0000259" key="6">
    <source>
        <dbReference type="Pfam" id="PF04542"/>
    </source>
</evidence>
<keyword evidence="3" id="KW-0731">Sigma factor</keyword>
<name>A0A927F6U7_9BACT</name>
<keyword evidence="4" id="KW-0238">DNA-binding</keyword>
<dbReference type="PANTHER" id="PTHR43133">
    <property type="entry name" value="RNA POLYMERASE ECF-TYPE SIGMA FACTO"/>
    <property type="match status" value="1"/>
</dbReference>